<name>A0A2G8SIM9_9APHY</name>
<feature type="domain" description="RING-type" evidence="3">
    <location>
        <begin position="12"/>
        <end position="59"/>
    </location>
</feature>
<dbReference type="OrthoDB" id="654191at2759"/>
<evidence type="ECO:0000313" key="4">
    <source>
        <dbReference type="EMBL" id="PIL33624.1"/>
    </source>
</evidence>
<evidence type="ECO:0000256" key="2">
    <source>
        <dbReference type="SAM" id="Coils"/>
    </source>
</evidence>
<keyword evidence="1" id="KW-0863">Zinc-finger</keyword>
<reference evidence="4 5" key="1">
    <citation type="journal article" date="2015" name="Sci. Rep.">
        <title>Chromosome-level genome map provides insights into diverse defense mechanisms in the medicinal fungus Ganoderma sinense.</title>
        <authorList>
            <person name="Zhu Y."/>
            <person name="Xu J."/>
            <person name="Sun C."/>
            <person name="Zhou S."/>
            <person name="Xu H."/>
            <person name="Nelson D.R."/>
            <person name="Qian J."/>
            <person name="Song J."/>
            <person name="Luo H."/>
            <person name="Xiang L."/>
            <person name="Li Y."/>
            <person name="Xu Z."/>
            <person name="Ji A."/>
            <person name="Wang L."/>
            <person name="Lu S."/>
            <person name="Hayward A."/>
            <person name="Sun W."/>
            <person name="Li X."/>
            <person name="Schwartz D.C."/>
            <person name="Wang Y."/>
            <person name="Chen S."/>
        </authorList>
    </citation>
    <scope>NUCLEOTIDE SEQUENCE [LARGE SCALE GENOMIC DNA]</scope>
    <source>
        <strain evidence="4 5">ZZ0214-1</strain>
    </source>
</reference>
<dbReference type="GO" id="GO:0008270">
    <property type="term" value="F:zinc ion binding"/>
    <property type="evidence" value="ECO:0007669"/>
    <property type="project" value="UniProtKB-KW"/>
</dbReference>
<proteinExistence type="predicted"/>
<sequence>MPDVHDDMHHFCDLCRSPFLVDTPTAAEAVAVTCGHVFHRDCVENRIAISRKPLCSICSKALPRKADMLRKVFLTYDESEYDEVLQKEVQSATRGGEERGDVGFEINQCQQRIEALREEQKFYEEVLRNMDAQLSSLHKLRDVSDKRLKRLTTQVNALEGEHRGMQSGN</sequence>
<evidence type="ECO:0000313" key="5">
    <source>
        <dbReference type="Proteomes" id="UP000230002"/>
    </source>
</evidence>
<keyword evidence="2" id="KW-0175">Coiled coil</keyword>
<organism evidence="4 5">
    <name type="scientific">Ganoderma sinense ZZ0214-1</name>
    <dbReference type="NCBI Taxonomy" id="1077348"/>
    <lineage>
        <taxon>Eukaryota</taxon>
        <taxon>Fungi</taxon>
        <taxon>Dikarya</taxon>
        <taxon>Basidiomycota</taxon>
        <taxon>Agaricomycotina</taxon>
        <taxon>Agaricomycetes</taxon>
        <taxon>Polyporales</taxon>
        <taxon>Polyporaceae</taxon>
        <taxon>Ganoderma</taxon>
    </lineage>
</organism>
<gene>
    <name evidence="4" type="ORF">GSI_04247</name>
</gene>
<dbReference type="STRING" id="1077348.A0A2G8SIM9"/>
<keyword evidence="1" id="KW-0862">Zinc</keyword>
<comment type="caution">
    <text evidence="4">The sequence shown here is derived from an EMBL/GenBank/DDBJ whole genome shotgun (WGS) entry which is preliminary data.</text>
</comment>
<protein>
    <recommendedName>
        <fullName evidence="3">RING-type domain-containing protein</fullName>
    </recommendedName>
</protein>
<keyword evidence="5" id="KW-1185">Reference proteome</keyword>
<dbReference type="EMBL" id="AYKW01000007">
    <property type="protein sequence ID" value="PIL33624.1"/>
    <property type="molecule type" value="Genomic_DNA"/>
</dbReference>
<dbReference type="InterPro" id="IPR001841">
    <property type="entry name" value="Znf_RING"/>
</dbReference>
<dbReference type="InterPro" id="IPR013083">
    <property type="entry name" value="Znf_RING/FYVE/PHD"/>
</dbReference>
<feature type="coiled-coil region" evidence="2">
    <location>
        <begin position="106"/>
        <end position="161"/>
    </location>
</feature>
<dbReference type="SUPFAM" id="SSF57850">
    <property type="entry name" value="RING/U-box"/>
    <property type="match status" value="1"/>
</dbReference>
<dbReference type="PROSITE" id="PS50089">
    <property type="entry name" value="ZF_RING_2"/>
    <property type="match status" value="1"/>
</dbReference>
<evidence type="ECO:0000259" key="3">
    <source>
        <dbReference type="PROSITE" id="PS50089"/>
    </source>
</evidence>
<accession>A0A2G8SIM9</accession>
<dbReference type="Proteomes" id="UP000230002">
    <property type="component" value="Unassembled WGS sequence"/>
</dbReference>
<keyword evidence="1" id="KW-0479">Metal-binding</keyword>
<dbReference type="SMART" id="SM00184">
    <property type="entry name" value="RING"/>
    <property type="match status" value="1"/>
</dbReference>
<dbReference type="Gene3D" id="3.30.40.10">
    <property type="entry name" value="Zinc/RING finger domain, C3HC4 (zinc finger)"/>
    <property type="match status" value="1"/>
</dbReference>
<dbReference type="AlphaFoldDB" id="A0A2G8SIM9"/>
<evidence type="ECO:0000256" key="1">
    <source>
        <dbReference type="PROSITE-ProRule" id="PRU00175"/>
    </source>
</evidence>